<reference evidence="2" key="1">
    <citation type="submission" date="2021-01" db="UniProtKB">
        <authorList>
            <consortium name="EnsemblMetazoa"/>
        </authorList>
    </citation>
    <scope>IDENTIFICATION</scope>
</reference>
<keyword evidence="3" id="KW-1185">Reference proteome</keyword>
<dbReference type="KEGG" id="vde:111255028"/>
<keyword evidence="1" id="KW-1133">Transmembrane helix</keyword>
<organism evidence="2 3">
    <name type="scientific">Varroa destructor</name>
    <name type="common">Honeybee mite</name>
    <dbReference type="NCBI Taxonomy" id="109461"/>
    <lineage>
        <taxon>Eukaryota</taxon>
        <taxon>Metazoa</taxon>
        <taxon>Ecdysozoa</taxon>
        <taxon>Arthropoda</taxon>
        <taxon>Chelicerata</taxon>
        <taxon>Arachnida</taxon>
        <taxon>Acari</taxon>
        <taxon>Parasitiformes</taxon>
        <taxon>Mesostigmata</taxon>
        <taxon>Gamasina</taxon>
        <taxon>Dermanyssoidea</taxon>
        <taxon>Varroidae</taxon>
        <taxon>Varroa</taxon>
    </lineage>
</organism>
<protein>
    <submittedName>
        <fullName evidence="2">Uncharacterized protein</fullName>
    </submittedName>
</protein>
<evidence type="ECO:0000256" key="1">
    <source>
        <dbReference type="SAM" id="Phobius"/>
    </source>
</evidence>
<keyword evidence="1" id="KW-0812">Transmembrane</keyword>
<dbReference type="EnsemblMetazoa" id="XM_022816657">
    <property type="protein sequence ID" value="XP_022672392"/>
    <property type="gene ID" value="LOC111255028"/>
</dbReference>
<name>A0A7M7KRS1_VARDE</name>
<dbReference type="Proteomes" id="UP000594260">
    <property type="component" value="Unplaced"/>
</dbReference>
<feature type="transmembrane region" description="Helical" evidence="1">
    <location>
        <begin position="224"/>
        <end position="243"/>
    </location>
</feature>
<dbReference type="EnsemblMetazoa" id="XM_022816656">
    <property type="protein sequence ID" value="XP_022672391"/>
    <property type="gene ID" value="LOC111255028"/>
</dbReference>
<dbReference type="OrthoDB" id="6523208at2759"/>
<feature type="transmembrane region" description="Helical" evidence="1">
    <location>
        <begin position="185"/>
        <end position="204"/>
    </location>
</feature>
<dbReference type="RefSeq" id="XP_022671010.1">
    <property type="nucleotide sequence ID" value="XM_022815275.1"/>
</dbReference>
<accession>A0A7M7KRS1</accession>
<dbReference type="GeneID" id="111255028"/>
<dbReference type="InParanoid" id="A0A7M7KRS1"/>
<dbReference type="RefSeq" id="XP_022672392.1">
    <property type="nucleotide sequence ID" value="XM_022816657.1"/>
</dbReference>
<dbReference type="RefSeq" id="XP_022671012.1">
    <property type="nucleotide sequence ID" value="XM_022815277.1"/>
</dbReference>
<dbReference type="AlphaFoldDB" id="A0A7M7KRS1"/>
<dbReference type="KEGG" id="vde:111254433"/>
<evidence type="ECO:0000313" key="2">
    <source>
        <dbReference type="EnsemblMetazoa" id="XP_022671010"/>
    </source>
</evidence>
<sequence length="245" mass="26848">MMLSLINPANTKNVCNAFLQSLRGIPHRTKPAHVALAEEPAAELRTPDLKQLDLLQEIFSNPNVADEKIAAAMKSFDKAPIDKSVRDLANILKLLVTEHQLSLQSLRIISVAMDKLSIRTNREALTSVVNTRVEPSAQPVSILSSRARRDVLPHPGHPDKRTGAYDDFSNYESFGDLSRPRQKRFSYHTIGALALLALATSPYLWGGPFAFGPWAYRYGYPGYYPGYVPVAAPPAAAAAAAIAKK</sequence>
<dbReference type="EnsemblMetazoa" id="XM_022815275">
    <property type="protein sequence ID" value="XP_022671010"/>
    <property type="gene ID" value="LOC111254433"/>
</dbReference>
<proteinExistence type="predicted"/>
<keyword evidence="1" id="KW-0472">Membrane</keyword>
<dbReference type="EnsemblMetazoa" id="XM_022815277">
    <property type="protein sequence ID" value="XP_022671012"/>
    <property type="gene ID" value="LOC111254433"/>
</dbReference>
<dbReference type="GeneID" id="111254433"/>
<evidence type="ECO:0000313" key="3">
    <source>
        <dbReference type="Proteomes" id="UP000594260"/>
    </source>
</evidence>
<dbReference type="RefSeq" id="XP_022672391.1">
    <property type="nucleotide sequence ID" value="XM_022816656.1"/>
</dbReference>